<organism evidence="1 2">
    <name type="scientific">Salipiger mucosus DSM 16094</name>
    <dbReference type="NCBI Taxonomy" id="1123237"/>
    <lineage>
        <taxon>Bacteria</taxon>
        <taxon>Pseudomonadati</taxon>
        <taxon>Pseudomonadota</taxon>
        <taxon>Alphaproteobacteria</taxon>
        <taxon>Rhodobacterales</taxon>
        <taxon>Roseobacteraceae</taxon>
        <taxon>Salipiger</taxon>
    </lineage>
</organism>
<gene>
    <name evidence="1" type="ORF">Salmuc_03295</name>
</gene>
<reference evidence="2" key="1">
    <citation type="journal article" date="2014" name="Stand. Genomic Sci.">
        <title>Genome sequence of the exopolysaccharide-producing Salipiger mucosus type strain (DSM 16094(T)), a moderately halophilic member of the Roseobacter clade.</title>
        <authorList>
            <person name="Riedel T."/>
            <person name="Spring S."/>
            <person name="Fiebig A."/>
            <person name="Petersen J."/>
            <person name="Kyrpides N.C."/>
            <person name="Goker M."/>
            <person name="Klenk H.P."/>
        </authorList>
    </citation>
    <scope>NUCLEOTIDE SEQUENCE [LARGE SCALE GENOMIC DNA]</scope>
    <source>
        <strain evidence="2">DSM 16094</strain>
    </source>
</reference>
<dbReference type="HOGENOM" id="CLU_1276854_0_0_5"/>
<dbReference type="STRING" id="1123237.Salmuc_03295"/>
<dbReference type="EMBL" id="APVH01000042">
    <property type="protein sequence ID" value="EPX77973.1"/>
    <property type="molecule type" value="Genomic_DNA"/>
</dbReference>
<keyword evidence="2" id="KW-1185">Reference proteome</keyword>
<sequence>MKEVIMRHFGREGTAEVQTVNFLTKQARFLTYREIERMHLPENEIYGLGLELMAHVKNDWAQDWGGSGEIRWIPGGDARIRHYDRREVDFAKDITLPREEIRTILSGDIPEGREVTLLDHVDVSFAIEDGAVVFGDHSGSAEGELLPVSRSLAEQIDQAIRAMLEAIQTNESIGSQLVSGRASWNLSGNCYFNLALTKEKYDILFFTVARGADISV</sequence>
<evidence type="ECO:0000313" key="1">
    <source>
        <dbReference type="EMBL" id="EPX77973.1"/>
    </source>
</evidence>
<name>S9QEH1_9RHOB</name>
<accession>S9QEH1</accession>
<evidence type="ECO:0000313" key="2">
    <source>
        <dbReference type="Proteomes" id="UP000015347"/>
    </source>
</evidence>
<dbReference type="Proteomes" id="UP000015347">
    <property type="component" value="Unassembled WGS sequence"/>
</dbReference>
<proteinExistence type="predicted"/>
<protein>
    <submittedName>
        <fullName evidence="1">Uncharacterized protein</fullName>
    </submittedName>
</protein>
<comment type="caution">
    <text evidence="1">The sequence shown here is derived from an EMBL/GenBank/DDBJ whole genome shotgun (WGS) entry which is preliminary data.</text>
</comment>
<dbReference type="AlphaFoldDB" id="S9QEH1"/>